<dbReference type="Proteomes" id="UP000031166">
    <property type="component" value="Unassembled WGS sequence"/>
</dbReference>
<sequence length="134" mass="15431">MEAFRQGWERFDDPDPVKRNYHFHSLMNLFEVGCAIHQDRSVHGASKSLLEAYLRDTLTMIAQSEGARREIASMRNDPEVFEYLKRFLKAMRRKGLPHLIEPLVNKDLPQPLPEITPDPGPPTPGVVENVQPER</sequence>
<dbReference type="EMBL" id="JWSY01000021">
    <property type="protein sequence ID" value="KIC56522.1"/>
    <property type="molecule type" value="Genomic_DNA"/>
</dbReference>
<dbReference type="AlphaFoldDB" id="A0A0B4CJ56"/>
<name>A0A0B4CJ56_9CAUL</name>
<comment type="caution">
    <text evidence="2">The sequence shown here is derived from an EMBL/GenBank/DDBJ whole genome shotgun (WGS) entry which is preliminary data.</text>
</comment>
<feature type="compositionally biased region" description="Pro residues" evidence="1">
    <location>
        <begin position="110"/>
        <end position="124"/>
    </location>
</feature>
<gene>
    <name evidence="2" type="ORF">RM53_12050</name>
</gene>
<organism evidence="2 3">
    <name type="scientific">Brevundimonas nasdae</name>
    <dbReference type="NCBI Taxonomy" id="172043"/>
    <lineage>
        <taxon>Bacteria</taxon>
        <taxon>Pseudomonadati</taxon>
        <taxon>Pseudomonadota</taxon>
        <taxon>Alphaproteobacteria</taxon>
        <taxon>Caulobacterales</taxon>
        <taxon>Caulobacteraceae</taxon>
        <taxon>Brevundimonas</taxon>
    </lineage>
</organism>
<feature type="region of interest" description="Disordered" evidence="1">
    <location>
        <begin position="107"/>
        <end position="134"/>
    </location>
</feature>
<evidence type="ECO:0000313" key="2">
    <source>
        <dbReference type="EMBL" id="KIC56522.1"/>
    </source>
</evidence>
<reference evidence="2 3" key="1">
    <citation type="submission" date="2014-12" db="EMBL/GenBank/DDBJ databases">
        <title>Genome sequencing of Brevundimonas nasdae TPW30.</title>
        <authorList>
            <person name="Tan P.W."/>
            <person name="Chan K.-G."/>
        </authorList>
    </citation>
    <scope>NUCLEOTIDE SEQUENCE [LARGE SCALE GENOMIC DNA]</scope>
    <source>
        <strain evidence="2 3">TPW30</strain>
    </source>
</reference>
<protein>
    <submittedName>
        <fullName evidence="2">Uncharacterized protein</fullName>
    </submittedName>
</protein>
<evidence type="ECO:0000313" key="3">
    <source>
        <dbReference type="Proteomes" id="UP000031166"/>
    </source>
</evidence>
<evidence type="ECO:0000256" key="1">
    <source>
        <dbReference type="SAM" id="MobiDB-lite"/>
    </source>
</evidence>
<proteinExistence type="predicted"/>
<accession>A0A0B4CJ56</accession>